<protein>
    <submittedName>
        <fullName evidence="5">Transcriptional regulator</fullName>
    </submittedName>
</protein>
<dbReference type="InterPro" id="IPR008807">
    <property type="entry name" value="ROS_MUCR"/>
</dbReference>
<organism evidence="5 6">
    <name type="scientific">Rhizobium lusitanum</name>
    <dbReference type="NCBI Taxonomy" id="293958"/>
    <lineage>
        <taxon>Bacteria</taxon>
        <taxon>Pseudomonadati</taxon>
        <taxon>Pseudomonadota</taxon>
        <taxon>Alphaproteobacteria</taxon>
        <taxon>Hyphomicrobiales</taxon>
        <taxon>Rhizobiaceae</taxon>
        <taxon>Rhizobium/Agrobacterium group</taxon>
        <taxon>Rhizobium</taxon>
    </lineage>
</organism>
<dbReference type="GO" id="GO:0008270">
    <property type="term" value="F:zinc ion binding"/>
    <property type="evidence" value="ECO:0007669"/>
    <property type="project" value="InterPro"/>
</dbReference>
<proteinExistence type="inferred from homology"/>
<evidence type="ECO:0000256" key="1">
    <source>
        <dbReference type="ARBA" id="ARBA00007031"/>
    </source>
</evidence>
<dbReference type="InterPro" id="IPR041920">
    <property type="entry name" value="ROS/MUCR_sf"/>
</dbReference>
<dbReference type="AlphaFoldDB" id="A0A6L9UM90"/>
<dbReference type="GO" id="GO:0006355">
    <property type="term" value="P:regulation of DNA-templated transcription"/>
    <property type="evidence" value="ECO:0007669"/>
    <property type="project" value="InterPro"/>
</dbReference>
<reference evidence="5 6" key="1">
    <citation type="submission" date="2019-12" db="EMBL/GenBank/DDBJ databases">
        <title>Rhizobium genotypes associated with high levels of biological nitrogen fixation by grain legumes in a temperate-maritime cropping system.</title>
        <authorList>
            <person name="Maluk M."/>
            <person name="Francesc Ferrando Molina F."/>
            <person name="Lopez Del Egido L."/>
            <person name="Lafos M."/>
            <person name="Langarica-Fuentes A."/>
            <person name="Gebre Yohannes G."/>
            <person name="Young M.W."/>
            <person name="Martin P."/>
            <person name="Gantlett R."/>
            <person name="Kenicer G."/>
            <person name="Hawes C."/>
            <person name="Begg G.S."/>
            <person name="Quilliam R.S."/>
            <person name="Squire G.R."/>
            <person name="Poole P.S."/>
            <person name="Young P.W."/>
            <person name="Iannetta P.M."/>
            <person name="James E.K."/>
        </authorList>
    </citation>
    <scope>NUCLEOTIDE SEQUENCE [LARGE SCALE GENOMIC DNA]</scope>
    <source>
        <strain evidence="5 6">JHI1118</strain>
    </source>
</reference>
<evidence type="ECO:0000313" key="5">
    <source>
        <dbReference type="EMBL" id="NEI74960.1"/>
    </source>
</evidence>
<dbReference type="Pfam" id="PF05443">
    <property type="entry name" value="ROS_MUCR"/>
    <property type="match status" value="1"/>
</dbReference>
<evidence type="ECO:0000256" key="4">
    <source>
        <dbReference type="ARBA" id="ARBA00023163"/>
    </source>
</evidence>
<gene>
    <name evidence="5" type="ORF">GR212_36115</name>
</gene>
<dbReference type="Proteomes" id="UP000483035">
    <property type="component" value="Unassembled WGS sequence"/>
</dbReference>
<name>A0A6L9UM90_9HYPH</name>
<keyword evidence="2" id="KW-0805">Transcription regulation</keyword>
<dbReference type="Gene3D" id="1.10.10.1550">
    <property type="entry name" value="ROS/MUCR transcriptional regulator protein"/>
    <property type="match status" value="1"/>
</dbReference>
<evidence type="ECO:0000256" key="3">
    <source>
        <dbReference type="ARBA" id="ARBA00023125"/>
    </source>
</evidence>
<comment type="caution">
    <text evidence="5">The sequence shown here is derived from an EMBL/GenBank/DDBJ whole genome shotgun (WGS) entry which is preliminary data.</text>
</comment>
<dbReference type="RefSeq" id="WP_163994853.1">
    <property type="nucleotide sequence ID" value="NZ_WUEY01000047.1"/>
</dbReference>
<comment type="similarity">
    <text evidence="1">Belongs to the ros/MucR family.</text>
</comment>
<accession>A0A6L9UM90</accession>
<evidence type="ECO:0000256" key="2">
    <source>
        <dbReference type="ARBA" id="ARBA00023015"/>
    </source>
</evidence>
<keyword evidence="3" id="KW-0238">DNA-binding</keyword>
<evidence type="ECO:0000313" key="6">
    <source>
        <dbReference type="Proteomes" id="UP000483035"/>
    </source>
</evidence>
<dbReference type="GO" id="GO:0003677">
    <property type="term" value="F:DNA binding"/>
    <property type="evidence" value="ECO:0007669"/>
    <property type="project" value="UniProtKB-KW"/>
</dbReference>
<keyword evidence="4" id="KW-0804">Transcription</keyword>
<sequence>MDSFSERKDPASSKKHFLLDGCAKIASAYVSHNTIPVAGLSRLIKDIHQALQTLEDPVSVINRGNPVPAVDLKKSVTSDYIVCLEDGKRFKTLKRHLRVHYGMTPDEYRQKWGLAPNYPMVAENYANRRSELAKISGLGANGGKKESVG</sequence>
<dbReference type="EMBL" id="WUEY01000047">
    <property type="protein sequence ID" value="NEI74960.1"/>
    <property type="molecule type" value="Genomic_DNA"/>
</dbReference>